<evidence type="ECO:0000256" key="1">
    <source>
        <dbReference type="ARBA" id="ARBA00004123"/>
    </source>
</evidence>
<accession>D8TTV6</accession>
<organism evidence="7">
    <name type="scientific">Volvox carteri f. nagariensis</name>
    <dbReference type="NCBI Taxonomy" id="3068"/>
    <lineage>
        <taxon>Eukaryota</taxon>
        <taxon>Viridiplantae</taxon>
        <taxon>Chlorophyta</taxon>
        <taxon>core chlorophytes</taxon>
        <taxon>Chlorophyceae</taxon>
        <taxon>CS clade</taxon>
        <taxon>Chlamydomonadales</taxon>
        <taxon>Volvocaceae</taxon>
        <taxon>Volvox</taxon>
    </lineage>
</organism>
<protein>
    <submittedName>
        <fullName evidence="6">Uncharacterized protein</fullName>
    </submittedName>
</protein>
<keyword evidence="3" id="KW-0539">Nucleus</keyword>
<feature type="region of interest" description="Disordered" evidence="5">
    <location>
        <begin position="546"/>
        <end position="643"/>
    </location>
</feature>
<evidence type="ECO:0000256" key="3">
    <source>
        <dbReference type="ARBA" id="ARBA00023242"/>
    </source>
</evidence>
<dbReference type="PANTHER" id="PTHR13471:SF0">
    <property type="entry name" value="NUCLEAR EXOSOME REGULATOR NRDE2"/>
    <property type="match status" value="1"/>
</dbReference>
<dbReference type="Pfam" id="PF08424">
    <property type="entry name" value="NRDE-2"/>
    <property type="match status" value="1"/>
</dbReference>
<evidence type="ECO:0000256" key="4">
    <source>
        <dbReference type="SAM" id="Coils"/>
    </source>
</evidence>
<dbReference type="KEGG" id="vcn:VOLCADRAFT_90249"/>
<comment type="subcellular location">
    <subcellularLocation>
        <location evidence="1">Nucleus</location>
    </subcellularLocation>
</comment>
<comment type="similarity">
    <text evidence="2">Belongs to the NRDE2 family.</text>
</comment>
<evidence type="ECO:0000256" key="2">
    <source>
        <dbReference type="ARBA" id="ARBA00009265"/>
    </source>
</evidence>
<dbReference type="InParanoid" id="D8TTV6"/>
<dbReference type="GeneID" id="9619177"/>
<dbReference type="InterPro" id="IPR013633">
    <property type="entry name" value="NRDE-2"/>
</dbReference>
<evidence type="ECO:0000256" key="5">
    <source>
        <dbReference type="SAM" id="MobiDB-lite"/>
    </source>
</evidence>
<sequence>MSLFPVLRNNPGDSPQQDRPISDNATEWLSNNASYQPHVVLEPRLPYGNYATQADFLRAAERYLESSSDSDAEDGAGATVPAVKLPGTAEPSGRGAGSDIVDMDSDRRAASGLAPRQAAAALTAAKPLLKDVATQPGEVFYDTRGDLDNLVYESLYGSNVASYYRADPLGLSKGARANRLLPGQVMTAAVAAARGRGRGPRRGGDEEEEDDEPPHGSLAAIRYFAAKTVAAERSRRLRRVFLSEAPVLPGAGGGGSRRGGGGAGRAGGGRRGWLLSQLEGPAAAAKAPSEGSAGGMMYLWLRFAAFQDGVSRLLSRRGVAEVAGSAAEKKMAILQRALDCHPSHPALLRGMMAAGEPLLEPEELMDRWERLLRRTPAEAALWRDYLTRRRSAFAVTKLSNMQAAYGNAMHALASERACQQRKAATHASERSAALAVVSDLDQELVRLVLELVDLELCAGASEFAVARIQALLEFHCFAPGSLDRAAAAMGGGGGGGGGVRLPAGALLRLFDNFWESGAPRVGEESAVGWAKWYRKENDALWVASKTGPLDDVSDGRRVRGGYGDQQRQDEDGEGGGGGGWTGWMELPPLPLAPPPPSGAAPAQGDDVAAAAGGDGGGGDGAEGEGGDEGEDEEADEAEEEGAVQELTEEQLLAQLGLKLDEQLEEMQRQGVPPDILSRWLRTERERSARDWQPLRPPPAAHGSRTSPQREAEAAEPGDGGGDDGAVVAQRVVLINEIRDGIFPIEDPDLKMDLILGCLCVLGVPLAVTPSPPGGGGGGAAAAVRLYSSCLGCCSQSFLRFLPQQVALAECQRCLPLGLAAAAAAAVSSGGGGGGAVAAPWYLQDESRRAFVARLLRGLLLDGPYMDQPQIALAYLLVEASSVQADGADGAAAARLLQQLPCADRAREAARKLLSERRHSVALLMALAAVEDAAGQPRAARRARDAALTGAPGLPPGEQRLLPLLAGRQVTREDVAAARRGFEARVPSLLAARDGALDAPSASCLYLGGAFEALTGRLYPAAGGGLAAALTIHKHATAAVTVEVRQASGFHEALVVSYCGLVVSELHGSAAAAAAGGGGGGAAARGGGGGVGEGGVQPAKARMAVLQLLALRLQLAHLGSAGGGGGAGGGSYSRLRRDLAILAAALRRRAEGSLEALAEAETERREAAERGGAARPLVPNNSAATAAAAAAVWWVQLAAEAAQQLPAGASNDPRVARLMERAAAARHLAPCAPIWTAYLAHEAAAGRLVHAKRVFLRAVREVPLSKVLWMLGLSLLGQSGGGGNGAEASATDGGGVSAAAAAAANAGMLTSREVSELLGVASDKGVRLHTDVYEVMLQHLAEQDP</sequence>
<evidence type="ECO:0000313" key="6">
    <source>
        <dbReference type="EMBL" id="EFJ48930.1"/>
    </source>
</evidence>
<feature type="coiled-coil region" evidence="4">
    <location>
        <begin position="1142"/>
        <end position="1169"/>
    </location>
</feature>
<feature type="region of interest" description="Disordered" evidence="5">
    <location>
        <begin position="685"/>
        <end position="723"/>
    </location>
</feature>
<dbReference type="FunCoup" id="D8TTV6">
    <property type="interactions" value="1546"/>
</dbReference>
<dbReference type="Proteomes" id="UP000001058">
    <property type="component" value="Unassembled WGS sequence"/>
</dbReference>
<feature type="compositionally biased region" description="Low complexity" evidence="5">
    <location>
        <begin position="599"/>
        <end position="611"/>
    </location>
</feature>
<dbReference type="OrthoDB" id="547570at2759"/>
<dbReference type="GO" id="GO:0071013">
    <property type="term" value="C:catalytic step 2 spliceosome"/>
    <property type="evidence" value="ECO:0007669"/>
    <property type="project" value="TreeGrafter"/>
</dbReference>
<proteinExistence type="inferred from homology"/>
<keyword evidence="7" id="KW-1185">Reference proteome</keyword>
<gene>
    <name evidence="6" type="ORF">VOLCADRAFT_90249</name>
</gene>
<dbReference type="EMBL" id="GL378337">
    <property type="protein sequence ID" value="EFJ48930.1"/>
    <property type="molecule type" value="Genomic_DNA"/>
</dbReference>
<reference evidence="6 7" key="1">
    <citation type="journal article" date="2010" name="Science">
        <title>Genomic analysis of organismal complexity in the multicellular green alga Volvox carteri.</title>
        <authorList>
            <person name="Prochnik S.E."/>
            <person name="Umen J."/>
            <person name="Nedelcu A.M."/>
            <person name="Hallmann A."/>
            <person name="Miller S.M."/>
            <person name="Nishii I."/>
            <person name="Ferris P."/>
            <person name="Kuo A."/>
            <person name="Mitros T."/>
            <person name="Fritz-Laylin L.K."/>
            <person name="Hellsten U."/>
            <person name="Chapman J."/>
            <person name="Simakov O."/>
            <person name="Rensing S.A."/>
            <person name="Terry A."/>
            <person name="Pangilinan J."/>
            <person name="Kapitonov V."/>
            <person name="Jurka J."/>
            <person name="Salamov A."/>
            <person name="Shapiro H."/>
            <person name="Schmutz J."/>
            <person name="Grimwood J."/>
            <person name="Lindquist E."/>
            <person name="Lucas S."/>
            <person name="Grigoriev I.V."/>
            <person name="Schmitt R."/>
            <person name="Kirk D."/>
            <person name="Rokhsar D.S."/>
        </authorList>
    </citation>
    <scope>NUCLEOTIDE SEQUENCE [LARGE SCALE GENOMIC DNA]</scope>
    <source>
        <strain evidence="7">f. Nagariensis / Eve</strain>
    </source>
</reference>
<dbReference type="eggNOG" id="KOG1972">
    <property type="taxonomic scope" value="Eukaryota"/>
</dbReference>
<feature type="compositionally biased region" description="Polar residues" evidence="5">
    <location>
        <begin position="11"/>
        <end position="29"/>
    </location>
</feature>
<keyword evidence="4" id="KW-0175">Coiled coil</keyword>
<name>D8TTV6_VOLCA</name>
<feature type="compositionally biased region" description="Acidic residues" evidence="5">
    <location>
        <begin position="621"/>
        <end position="643"/>
    </location>
</feature>
<dbReference type="STRING" id="3068.D8TTV6"/>
<dbReference type="GO" id="GO:0031048">
    <property type="term" value="P:regulatory ncRNA-mediated heterochromatin formation"/>
    <property type="evidence" value="ECO:0007669"/>
    <property type="project" value="TreeGrafter"/>
</dbReference>
<feature type="region of interest" description="Disordered" evidence="5">
    <location>
        <begin position="1"/>
        <end position="29"/>
    </location>
</feature>
<dbReference type="PANTHER" id="PTHR13471">
    <property type="entry name" value="TETRATRICOPEPTIDE-LIKE HELICAL"/>
    <property type="match status" value="1"/>
</dbReference>
<dbReference type="RefSeq" id="XP_002949827.1">
    <property type="nucleotide sequence ID" value="XM_002949781.1"/>
</dbReference>
<feature type="region of interest" description="Disordered" evidence="5">
    <location>
        <begin position="251"/>
        <end position="271"/>
    </location>
</feature>
<feature type="compositionally biased region" description="Pro residues" evidence="5">
    <location>
        <begin position="587"/>
        <end position="598"/>
    </location>
</feature>
<feature type="region of interest" description="Disordered" evidence="5">
    <location>
        <begin position="191"/>
        <end position="217"/>
    </location>
</feature>
<feature type="region of interest" description="Disordered" evidence="5">
    <location>
        <begin position="67"/>
        <end position="102"/>
    </location>
</feature>
<evidence type="ECO:0000313" key="7">
    <source>
        <dbReference type="Proteomes" id="UP000001058"/>
    </source>
</evidence>
<dbReference type="GO" id="GO:1902369">
    <property type="term" value="P:negative regulation of RNA catabolic process"/>
    <property type="evidence" value="ECO:0007669"/>
    <property type="project" value="TreeGrafter"/>
</dbReference>